<keyword evidence="1" id="KW-0808">Transferase</keyword>
<keyword evidence="1" id="KW-0489">Methyltransferase</keyword>
<proteinExistence type="predicted"/>
<gene>
    <name evidence="1" type="ORF">SAMN05216571_11742</name>
</gene>
<dbReference type="Proteomes" id="UP000198641">
    <property type="component" value="Unassembled WGS sequence"/>
</dbReference>
<protein>
    <submittedName>
        <fullName evidence="1">DNA adenine methylase</fullName>
    </submittedName>
</protein>
<accession>A0A1G7UZP8</accession>
<dbReference type="EMBL" id="FNCI01000017">
    <property type="protein sequence ID" value="SDG52190.1"/>
    <property type="molecule type" value="Genomic_DNA"/>
</dbReference>
<dbReference type="GO" id="GO:0032259">
    <property type="term" value="P:methylation"/>
    <property type="evidence" value="ECO:0007669"/>
    <property type="project" value="UniProtKB-KW"/>
</dbReference>
<organism evidence="1 2">
    <name type="scientific">Onishia taeanensis</name>
    <dbReference type="NCBI Taxonomy" id="284577"/>
    <lineage>
        <taxon>Bacteria</taxon>
        <taxon>Pseudomonadati</taxon>
        <taxon>Pseudomonadota</taxon>
        <taxon>Gammaproteobacteria</taxon>
        <taxon>Oceanospirillales</taxon>
        <taxon>Halomonadaceae</taxon>
        <taxon>Onishia</taxon>
    </lineage>
</organism>
<dbReference type="STRING" id="284577.SAMN05216571_11742"/>
<dbReference type="AlphaFoldDB" id="A0A1G7UZP8"/>
<dbReference type="GO" id="GO:0008168">
    <property type="term" value="F:methyltransferase activity"/>
    <property type="evidence" value="ECO:0007669"/>
    <property type="project" value="UniProtKB-KW"/>
</dbReference>
<reference evidence="1 2" key="1">
    <citation type="submission" date="2016-10" db="EMBL/GenBank/DDBJ databases">
        <authorList>
            <person name="de Groot N.N."/>
        </authorList>
    </citation>
    <scope>NUCLEOTIDE SEQUENCE [LARGE SCALE GENOMIC DNA]</scope>
    <source>
        <strain evidence="1 2">BH539</strain>
    </source>
</reference>
<sequence length="51" mass="5487">MGVAVEAYDIYAGYHIETTDIRYTAGGGKGAEASEVLIFSWEVEAEQAGLF</sequence>
<name>A0A1G7UZP8_9GAMM</name>
<evidence type="ECO:0000313" key="2">
    <source>
        <dbReference type="Proteomes" id="UP000198641"/>
    </source>
</evidence>
<evidence type="ECO:0000313" key="1">
    <source>
        <dbReference type="EMBL" id="SDG52190.1"/>
    </source>
</evidence>
<keyword evidence="2" id="KW-1185">Reference proteome</keyword>